<protein>
    <recommendedName>
        <fullName evidence="5">Cutinase</fullName>
    </recommendedName>
</protein>
<dbReference type="InterPro" id="IPR000675">
    <property type="entry name" value="Cutinase/axe"/>
</dbReference>
<organism evidence="3 4">
    <name type="scientific">Fusarium venenatum</name>
    <dbReference type="NCBI Taxonomy" id="56646"/>
    <lineage>
        <taxon>Eukaryota</taxon>
        <taxon>Fungi</taxon>
        <taxon>Dikarya</taxon>
        <taxon>Ascomycota</taxon>
        <taxon>Pezizomycotina</taxon>
        <taxon>Sordariomycetes</taxon>
        <taxon>Hypocreomycetidae</taxon>
        <taxon>Hypocreales</taxon>
        <taxon>Nectriaceae</taxon>
        <taxon>Fusarium</taxon>
    </lineage>
</organism>
<keyword evidence="2" id="KW-1015">Disulfide bond</keyword>
<evidence type="ECO:0000313" key="4">
    <source>
        <dbReference type="Proteomes" id="UP000245910"/>
    </source>
</evidence>
<dbReference type="Proteomes" id="UP000245910">
    <property type="component" value="Chromosome I"/>
</dbReference>
<proteinExistence type="predicted"/>
<dbReference type="STRING" id="56646.A0A2L2T4F9"/>
<dbReference type="Gene3D" id="3.40.50.1820">
    <property type="entry name" value="alpha/beta hydrolase"/>
    <property type="match status" value="1"/>
</dbReference>
<accession>A0A2L2T4F9</accession>
<dbReference type="GO" id="GO:0052689">
    <property type="term" value="F:carboxylic ester hydrolase activity"/>
    <property type="evidence" value="ECO:0007669"/>
    <property type="project" value="UniProtKB-ARBA"/>
</dbReference>
<dbReference type="RefSeq" id="XP_025588199.1">
    <property type="nucleotide sequence ID" value="XM_025738831.2"/>
</dbReference>
<evidence type="ECO:0000313" key="3">
    <source>
        <dbReference type="EMBL" id="CEI64479.1"/>
    </source>
</evidence>
<dbReference type="AlphaFoldDB" id="A0A2L2T4F9"/>
<keyword evidence="1" id="KW-0378">Hydrolase</keyword>
<dbReference type="EMBL" id="LN649229">
    <property type="protein sequence ID" value="CEI64479.1"/>
    <property type="molecule type" value="Genomic_DNA"/>
</dbReference>
<dbReference type="Pfam" id="PF01083">
    <property type="entry name" value="Cutinase"/>
    <property type="match status" value="1"/>
</dbReference>
<evidence type="ECO:0000256" key="1">
    <source>
        <dbReference type="ARBA" id="ARBA00022801"/>
    </source>
</evidence>
<dbReference type="SUPFAM" id="SSF53474">
    <property type="entry name" value="alpha/beta-Hydrolases"/>
    <property type="match status" value="1"/>
</dbReference>
<dbReference type="GeneID" id="37252635"/>
<dbReference type="InterPro" id="IPR029058">
    <property type="entry name" value="AB_hydrolase_fold"/>
</dbReference>
<dbReference type="PANTHER" id="PTHR33630">
    <property type="entry name" value="CUTINASE RV1984C-RELATED-RELATED"/>
    <property type="match status" value="1"/>
</dbReference>
<dbReference type="KEGG" id="fvn:FVRRES_00991"/>
<dbReference type="PANTHER" id="PTHR33630:SF9">
    <property type="entry name" value="CUTINASE 4"/>
    <property type="match status" value="1"/>
</dbReference>
<name>A0A2L2T4F9_9HYPO</name>
<dbReference type="SMART" id="SM01110">
    <property type="entry name" value="Cutinase"/>
    <property type="match status" value="1"/>
</dbReference>
<evidence type="ECO:0008006" key="5">
    <source>
        <dbReference type="Google" id="ProtNLM"/>
    </source>
</evidence>
<sequence length="157" mass="16768">MCDPYKPSQTEGVRALTEVVQQYVARCPRTKMIILGFSQGAHIIADVMCGASSVGFPATNPQPLNITNKIAAIVLMGDPSTTKGQAFHVGSSKGDGIFPHQKPNRCHYVSGKAVSFCDVGDPFCEAGGHDLSTHMRYVSAAYGQMATDFAVSMFHLA</sequence>
<reference evidence="4" key="1">
    <citation type="submission" date="2014-10" db="EMBL/GenBank/DDBJ databases">
        <authorList>
            <person name="King R."/>
        </authorList>
    </citation>
    <scope>NUCLEOTIDE SEQUENCE [LARGE SCALE GENOMIC DNA]</scope>
    <source>
        <strain evidence="4">A3/5</strain>
    </source>
</reference>
<evidence type="ECO:0000256" key="2">
    <source>
        <dbReference type="ARBA" id="ARBA00023157"/>
    </source>
</evidence>
<keyword evidence="4" id="KW-1185">Reference proteome</keyword>